<evidence type="ECO:0000256" key="7">
    <source>
        <dbReference type="ARBA" id="ARBA00047899"/>
    </source>
</evidence>
<feature type="domain" description="PAS" evidence="12">
    <location>
        <begin position="2"/>
        <end position="73"/>
    </location>
</feature>
<dbReference type="InterPro" id="IPR017441">
    <property type="entry name" value="Protein_kinase_ATP_BS"/>
</dbReference>
<dbReference type="PANTHER" id="PTHR24346">
    <property type="entry name" value="MAP/MICROTUBULE AFFINITY-REGULATING KINASE"/>
    <property type="match status" value="1"/>
</dbReference>
<dbReference type="FunFam" id="3.30.200.20:FF:000003">
    <property type="entry name" value="Non-specific serine/threonine protein kinase"/>
    <property type="match status" value="1"/>
</dbReference>
<dbReference type="Proteomes" id="UP000076078">
    <property type="component" value="Unassembled WGS sequence"/>
</dbReference>
<dbReference type="InParanoid" id="A0A152A6X4"/>
<dbReference type="AlphaFoldDB" id="A0A152A6X4"/>
<dbReference type="InterPro" id="IPR011009">
    <property type="entry name" value="Kinase-like_dom_sf"/>
</dbReference>
<dbReference type="EC" id="2.7.11.1" evidence="1"/>
<dbReference type="GO" id="GO:0005737">
    <property type="term" value="C:cytoplasm"/>
    <property type="evidence" value="ECO:0007669"/>
    <property type="project" value="TreeGrafter"/>
</dbReference>
<dbReference type="PROSITE" id="PS50011">
    <property type="entry name" value="PROTEIN_KINASE_DOM"/>
    <property type="match status" value="1"/>
</dbReference>
<dbReference type="FunFam" id="3.30.450.20:FF:000060">
    <property type="entry name" value="Sensor protein FixL"/>
    <property type="match status" value="1"/>
</dbReference>
<dbReference type="OrthoDB" id="17792at2759"/>
<dbReference type="EMBL" id="LODT01000006">
    <property type="protein sequence ID" value="KYR01871.1"/>
    <property type="molecule type" value="Genomic_DNA"/>
</dbReference>
<evidence type="ECO:0000256" key="1">
    <source>
        <dbReference type="ARBA" id="ARBA00012513"/>
    </source>
</evidence>
<dbReference type="GO" id="GO:0005524">
    <property type="term" value="F:ATP binding"/>
    <property type="evidence" value="ECO:0007669"/>
    <property type="project" value="UniProtKB-UniRule"/>
</dbReference>
<dbReference type="PROSITE" id="PS00108">
    <property type="entry name" value="PROTEIN_KINASE_ST"/>
    <property type="match status" value="1"/>
</dbReference>
<evidence type="ECO:0000259" key="12">
    <source>
        <dbReference type="PROSITE" id="PS50112"/>
    </source>
</evidence>
<feature type="domain" description="Protein kinase" evidence="11">
    <location>
        <begin position="473"/>
        <end position="736"/>
    </location>
</feature>
<keyword evidence="3" id="KW-0808">Transferase</keyword>
<keyword evidence="4 9" id="KW-0547">Nucleotide-binding</keyword>
<dbReference type="InterPro" id="IPR008271">
    <property type="entry name" value="Ser/Thr_kinase_AS"/>
</dbReference>
<evidence type="ECO:0000313" key="14">
    <source>
        <dbReference type="Proteomes" id="UP000076078"/>
    </source>
</evidence>
<keyword evidence="5" id="KW-0418">Kinase</keyword>
<proteinExistence type="predicted"/>
<dbReference type="SUPFAM" id="SSF55785">
    <property type="entry name" value="PYP-like sensor domain (PAS domain)"/>
    <property type="match status" value="3"/>
</dbReference>
<dbReference type="Pfam" id="PF00069">
    <property type="entry name" value="Pkinase"/>
    <property type="match status" value="1"/>
</dbReference>
<dbReference type="FunFam" id="1.10.510.10:FF:000571">
    <property type="entry name" value="Maternal embryonic leucine zipper kinase"/>
    <property type="match status" value="1"/>
</dbReference>
<evidence type="ECO:0000256" key="8">
    <source>
        <dbReference type="ARBA" id="ARBA00048679"/>
    </source>
</evidence>
<dbReference type="NCBIfam" id="TIGR00229">
    <property type="entry name" value="sensory_box"/>
    <property type="match status" value="2"/>
</dbReference>
<dbReference type="InterPro" id="IPR000719">
    <property type="entry name" value="Prot_kinase_dom"/>
</dbReference>
<dbReference type="SMART" id="SM00220">
    <property type="entry name" value="S_TKc"/>
    <property type="match status" value="1"/>
</dbReference>
<dbReference type="GO" id="GO:0004674">
    <property type="term" value="F:protein serine/threonine kinase activity"/>
    <property type="evidence" value="ECO:0007669"/>
    <property type="project" value="UniProtKB-KW"/>
</dbReference>
<name>A0A152A6X4_TIELA</name>
<evidence type="ECO:0000256" key="5">
    <source>
        <dbReference type="ARBA" id="ARBA00022777"/>
    </source>
</evidence>
<accession>A0A152A6X4</accession>
<feature type="region of interest" description="Disordered" evidence="10">
    <location>
        <begin position="890"/>
        <end position="937"/>
    </location>
</feature>
<dbReference type="InterPro" id="IPR013767">
    <property type="entry name" value="PAS_fold"/>
</dbReference>
<dbReference type="PANTHER" id="PTHR24346:SF99">
    <property type="entry name" value="SERINE_THREONINE-PROTEIN KINASE DDB_G0280133-RELATED"/>
    <property type="match status" value="1"/>
</dbReference>
<dbReference type="Gene3D" id="1.10.510.10">
    <property type="entry name" value="Transferase(Phosphotransferase) domain 1"/>
    <property type="match status" value="1"/>
</dbReference>
<feature type="region of interest" description="Disordered" evidence="10">
    <location>
        <begin position="364"/>
        <end position="463"/>
    </location>
</feature>
<dbReference type="OMA" id="CEDSIEG"/>
<evidence type="ECO:0000256" key="10">
    <source>
        <dbReference type="SAM" id="MobiDB-lite"/>
    </source>
</evidence>
<organism evidence="13 14">
    <name type="scientific">Tieghemostelium lacteum</name>
    <name type="common">Slime mold</name>
    <name type="synonym">Dictyostelium lacteum</name>
    <dbReference type="NCBI Taxonomy" id="361077"/>
    <lineage>
        <taxon>Eukaryota</taxon>
        <taxon>Amoebozoa</taxon>
        <taxon>Evosea</taxon>
        <taxon>Eumycetozoa</taxon>
        <taxon>Dictyostelia</taxon>
        <taxon>Dictyosteliales</taxon>
        <taxon>Raperosteliaceae</taxon>
        <taxon>Tieghemostelium</taxon>
    </lineage>
</organism>
<evidence type="ECO:0000313" key="13">
    <source>
        <dbReference type="EMBL" id="KYR01871.1"/>
    </source>
</evidence>
<dbReference type="Gene3D" id="3.30.450.20">
    <property type="entry name" value="PAS domain"/>
    <property type="match status" value="3"/>
</dbReference>
<keyword evidence="6 9" id="KW-0067">ATP-binding</keyword>
<evidence type="ECO:0000256" key="6">
    <source>
        <dbReference type="ARBA" id="ARBA00022840"/>
    </source>
</evidence>
<evidence type="ECO:0000256" key="2">
    <source>
        <dbReference type="ARBA" id="ARBA00022527"/>
    </source>
</evidence>
<feature type="region of interest" description="Disordered" evidence="10">
    <location>
        <begin position="284"/>
        <end position="309"/>
    </location>
</feature>
<evidence type="ECO:0000259" key="11">
    <source>
        <dbReference type="PROSITE" id="PS50011"/>
    </source>
</evidence>
<keyword evidence="14" id="KW-1185">Reference proteome</keyword>
<dbReference type="Pfam" id="PF00989">
    <property type="entry name" value="PAS"/>
    <property type="match status" value="2"/>
</dbReference>
<feature type="compositionally biased region" description="Low complexity" evidence="10">
    <location>
        <begin position="438"/>
        <end position="460"/>
    </location>
</feature>
<feature type="compositionally biased region" description="Low complexity" evidence="10">
    <location>
        <begin position="890"/>
        <end position="926"/>
    </location>
</feature>
<gene>
    <name evidence="13" type="ORF">DLAC_01892</name>
</gene>
<dbReference type="GO" id="GO:0006355">
    <property type="term" value="P:regulation of DNA-templated transcription"/>
    <property type="evidence" value="ECO:0007669"/>
    <property type="project" value="InterPro"/>
</dbReference>
<sequence>MAEQKNDHQLQKSMDSAIVTINEKGIIMSVDRKTCELFGYTIEELQLKKVNILIPSPYKEQHDTYLKNYFETGIKKIIDKTRVVEGLCKDGSVFPITLSITEVFIWNKRMFIGSIEPVIDKRLILYTDVNGVMTYCNRAIEEMLGYTPSEIFGKNVSTLMPSPHATSHQSYINKNYHGNGILKMLGRIRNLPIKHKSGVVFLVSILVTKISTDGIDMFKAIIQTPPQEAVFTVDNEGIIKSCNFNFTEPMFGYPQKELIGNTIGLLIPEMSKVITEQQQQVQSSIMLNSSGSSSNSSSKIQSPSDYNQHDDREGIECWLGKTRKVNVYHKDGSNFPVNLEIIKLQPSPEGSESNYSIQIKRFVDPNSFHSPSHGQNNSGNNNNNNINSSSQNNTSQKSSGKKDKNSEKKRKNKRQLSDNEDDEDEEDEDDRKNKKSKSTSNNNNNNNNNGGSNDSPISNSTPVNYPQEIIGEYIMGKTLGRGNYGIVKLGTHVKSRLEIAIKIIYRDQMTEPEYLRCKREIEILKILNHPNINKLLNVLEKDDSMYIFMEYCTGGDLLGYINDKDKVAPLNPLLKDKVHIKMGSPLSEEESRRIFTQISLGISHCHHLNIAHRDIKHKNILFDDKHNVKIIDFGLSNWSFQNFVQSFCGTPVYSSPEMILGIAYSGPEVDIWSLGVILYSLPSGYLPFPNVSDIINGKYHIPSSFSMELQDLIKQMLNVDREKRIPINSILQHPWIQKDNPFLQEINQQLLQQQYQKQNLQISTPPNTTVIQPNHNIVGGSGVGGGGSVTTPSTIVSGSTPILNTPNSNLNAISTPILNISNNSNISNSSNNNNTNIQTPNISFSQLSPTSSPTTPSTVPPQLYNNPNNYFFQYNPFLINQTTNQNLSGIPTTINPNLNNNNTSNNNTNNNNNNSSNLISSPLLPSTLPPQPIPPQPTYFQIPYTADQITAIQQQQQLLLQQQQQIQQQQTQAQLNIQYQNPNQDFYNQNYYMVPPPPNNIIHTGNNNTNLENQNSEINN</sequence>
<dbReference type="SMART" id="SM00091">
    <property type="entry name" value="PAS"/>
    <property type="match status" value="3"/>
</dbReference>
<protein>
    <recommendedName>
        <fullName evidence="1">non-specific serine/threonine protein kinase</fullName>
        <ecNumber evidence="1">2.7.11.1</ecNumber>
    </recommendedName>
</protein>
<feature type="region of interest" description="Disordered" evidence="10">
    <location>
        <begin position="829"/>
        <end position="864"/>
    </location>
</feature>
<comment type="catalytic activity">
    <reaction evidence="8">
        <text>L-seryl-[protein] + ATP = O-phospho-L-seryl-[protein] + ADP + H(+)</text>
        <dbReference type="Rhea" id="RHEA:17989"/>
        <dbReference type="Rhea" id="RHEA-COMP:9863"/>
        <dbReference type="Rhea" id="RHEA-COMP:11604"/>
        <dbReference type="ChEBI" id="CHEBI:15378"/>
        <dbReference type="ChEBI" id="CHEBI:29999"/>
        <dbReference type="ChEBI" id="CHEBI:30616"/>
        <dbReference type="ChEBI" id="CHEBI:83421"/>
        <dbReference type="ChEBI" id="CHEBI:456216"/>
        <dbReference type="EC" id="2.7.11.1"/>
    </reaction>
</comment>
<dbReference type="GO" id="GO:0035556">
    <property type="term" value="P:intracellular signal transduction"/>
    <property type="evidence" value="ECO:0007669"/>
    <property type="project" value="TreeGrafter"/>
</dbReference>
<dbReference type="CDD" id="cd00130">
    <property type="entry name" value="PAS"/>
    <property type="match status" value="3"/>
</dbReference>
<evidence type="ECO:0000256" key="3">
    <source>
        <dbReference type="ARBA" id="ARBA00022679"/>
    </source>
</evidence>
<dbReference type="CDD" id="cd14003">
    <property type="entry name" value="STKc_AMPK-like"/>
    <property type="match status" value="1"/>
</dbReference>
<feature type="compositionally biased region" description="Low complexity" evidence="10">
    <location>
        <begin position="374"/>
        <end position="398"/>
    </location>
</feature>
<dbReference type="InterPro" id="IPR000014">
    <property type="entry name" value="PAS"/>
</dbReference>
<comment type="catalytic activity">
    <reaction evidence="7">
        <text>L-threonyl-[protein] + ATP = O-phospho-L-threonyl-[protein] + ADP + H(+)</text>
        <dbReference type="Rhea" id="RHEA:46608"/>
        <dbReference type="Rhea" id="RHEA-COMP:11060"/>
        <dbReference type="Rhea" id="RHEA-COMP:11605"/>
        <dbReference type="ChEBI" id="CHEBI:15378"/>
        <dbReference type="ChEBI" id="CHEBI:30013"/>
        <dbReference type="ChEBI" id="CHEBI:30616"/>
        <dbReference type="ChEBI" id="CHEBI:61977"/>
        <dbReference type="ChEBI" id="CHEBI:456216"/>
        <dbReference type="EC" id="2.7.11.1"/>
    </reaction>
</comment>
<feature type="compositionally biased region" description="Pro residues" evidence="10">
    <location>
        <begin position="927"/>
        <end position="937"/>
    </location>
</feature>
<feature type="compositionally biased region" description="Low complexity" evidence="10">
    <location>
        <begin position="284"/>
        <end position="304"/>
    </location>
</feature>
<dbReference type="PROSITE" id="PS00107">
    <property type="entry name" value="PROTEIN_KINASE_ATP"/>
    <property type="match status" value="1"/>
</dbReference>
<evidence type="ECO:0000256" key="4">
    <source>
        <dbReference type="ARBA" id="ARBA00022741"/>
    </source>
</evidence>
<feature type="domain" description="PAS" evidence="12">
    <location>
        <begin position="124"/>
        <end position="179"/>
    </location>
</feature>
<reference evidence="13 14" key="1">
    <citation type="submission" date="2015-12" db="EMBL/GenBank/DDBJ databases">
        <title>Dictyostelia acquired genes for synthesis and detection of signals that induce cell-type specialization by lateral gene transfer from prokaryotes.</title>
        <authorList>
            <person name="Gloeckner G."/>
            <person name="Schaap P."/>
        </authorList>
    </citation>
    <scope>NUCLEOTIDE SEQUENCE [LARGE SCALE GENOMIC DNA]</scope>
    <source>
        <strain evidence="13 14">TK</strain>
    </source>
</reference>
<feature type="binding site" evidence="9">
    <location>
        <position position="502"/>
    </location>
    <ligand>
        <name>ATP</name>
        <dbReference type="ChEBI" id="CHEBI:30616"/>
    </ligand>
</feature>
<keyword evidence="2" id="KW-0723">Serine/threonine-protein kinase</keyword>
<evidence type="ECO:0000256" key="9">
    <source>
        <dbReference type="PROSITE-ProRule" id="PRU10141"/>
    </source>
</evidence>
<comment type="caution">
    <text evidence="13">The sequence shown here is derived from an EMBL/GenBank/DDBJ whole genome shotgun (WGS) entry which is preliminary data.</text>
</comment>
<dbReference type="Pfam" id="PF13426">
    <property type="entry name" value="PAS_9"/>
    <property type="match status" value="1"/>
</dbReference>
<dbReference type="SUPFAM" id="SSF56112">
    <property type="entry name" value="Protein kinase-like (PK-like)"/>
    <property type="match status" value="1"/>
</dbReference>
<dbReference type="STRING" id="361077.A0A152A6X4"/>
<dbReference type="PROSITE" id="PS50112">
    <property type="entry name" value="PAS"/>
    <property type="match status" value="2"/>
</dbReference>
<feature type="compositionally biased region" description="Acidic residues" evidence="10">
    <location>
        <begin position="418"/>
        <end position="429"/>
    </location>
</feature>
<dbReference type="InterPro" id="IPR035965">
    <property type="entry name" value="PAS-like_dom_sf"/>
</dbReference>